<organism evidence="1 2">
    <name type="scientific">Aspergillus avenaceus</name>
    <dbReference type="NCBI Taxonomy" id="36643"/>
    <lineage>
        <taxon>Eukaryota</taxon>
        <taxon>Fungi</taxon>
        <taxon>Dikarya</taxon>
        <taxon>Ascomycota</taxon>
        <taxon>Pezizomycotina</taxon>
        <taxon>Eurotiomycetes</taxon>
        <taxon>Eurotiomycetidae</taxon>
        <taxon>Eurotiales</taxon>
        <taxon>Aspergillaceae</taxon>
        <taxon>Aspergillus</taxon>
        <taxon>Aspergillus subgen. Circumdati</taxon>
    </lineage>
</organism>
<evidence type="ECO:0000313" key="1">
    <source>
        <dbReference type="EMBL" id="KAE8154719.1"/>
    </source>
</evidence>
<evidence type="ECO:0000313" key="2">
    <source>
        <dbReference type="Proteomes" id="UP000325780"/>
    </source>
</evidence>
<gene>
    <name evidence="1" type="ORF">BDV25DRAFT_147319</name>
</gene>
<name>A0A5N6U8I2_ASPAV</name>
<proteinExistence type="predicted"/>
<dbReference type="Proteomes" id="UP000325780">
    <property type="component" value="Unassembled WGS sequence"/>
</dbReference>
<sequence>MHYIDMRLLIQHDTSSFKTQVLMFEWQPSRNLYVYTANIPPGLLDKLDNPATSFHSCPVEIRCRKIPLKHSKSVINRLHNIFCPGSCACCTG</sequence>
<dbReference type="EMBL" id="ML742027">
    <property type="protein sequence ID" value="KAE8154719.1"/>
    <property type="molecule type" value="Genomic_DNA"/>
</dbReference>
<protein>
    <submittedName>
        <fullName evidence="1">Uncharacterized protein</fullName>
    </submittedName>
</protein>
<accession>A0A5N6U8I2</accession>
<keyword evidence="2" id="KW-1185">Reference proteome</keyword>
<dbReference type="AlphaFoldDB" id="A0A5N6U8I2"/>
<reference evidence="1 2" key="1">
    <citation type="submission" date="2019-04" db="EMBL/GenBank/DDBJ databases">
        <title>Friends and foes A comparative genomics study of 23 Aspergillus species from section Flavi.</title>
        <authorList>
            <consortium name="DOE Joint Genome Institute"/>
            <person name="Kjaerbolling I."/>
            <person name="Vesth T."/>
            <person name="Frisvad J.C."/>
            <person name="Nybo J.L."/>
            <person name="Theobald S."/>
            <person name="Kildgaard S."/>
            <person name="Isbrandt T."/>
            <person name="Kuo A."/>
            <person name="Sato A."/>
            <person name="Lyhne E.K."/>
            <person name="Kogle M.E."/>
            <person name="Wiebenga A."/>
            <person name="Kun R.S."/>
            <person name="Lubbers R.J."/>
            <person name="Makela M.R."/>
            <person name="Barry K."/>
            <person name="Chovatia M."/>
            <person name="Clum A."/>
            <person name="Daum C."/>
            <person name="Haridas S."/>
            <person name="He G."/>
            <person name="LaButti K."/>
            <person name="Lipzen A."/>
            <person name="Mondo S."/>
            <person name="Riley R."/>
            <person name="Salamov A."/>
            <person name="Simmons B.A."/>
            <person name="Magnuson J.K."/>
            <person name="Henrissat B."/>
            <person name="Mortensen U.H."/>
            <person name="Larsen T.O."/>
            <person name="Devries R.P."/>
            <person name="Grigoriev I.V."/>
            <person name="Machida M."/>
            <person name="Baker S.E."/>
            <person name="Andersen M.R."/>
        </authorList>
    </citation>
    <scope>NUCLEOTIDE SEQUENCE [LARGE SCALE GENOMIC DNA]</scope>
    <source>
        <strain evidence="1 2">IBT 18842</strain>
    </source>
</reference>